<dbReference type="Proteomes" id="UP000825002">
    <property type="component" value="Unassembled WGS sequence"/>
</dbReference>
<dbReference type="SUPFAM" id="SSF54534">
    <property type="entry name" value="FKBP-like"/>
    <property type="match status" value="1"/>
</dbReference>
<dbReference type="SMART" id="SM00054">
    <property type="entry name" value="EFh"/>
    <property type="match status" value="2"/>
</dbReference>
<evidence type="ECO:0000256" key="3">
    <source>
        <dbReference type="ARBA" id="ARBA00013194"/>
    </source>
</evidence>
<keyword evidence="7" id="KW-0106">Calcium</keyword>
<comment type="similarity">
    <text evidence="2">Belongs to the universal ribosomal protein uL10 family.</text>
</comment>
<keyword evidence="5" id="KW-0677">Repeat</keyword>
<dbReference type="EC" id="5.2.1.8" evidence="3 11"/>
<evidence type="ECO:0000256" key="6">
    <source>
        <dbReference type="ARBA" id="ARBA00022824"/>
    </source>
</evidence>
<dbReference type="CDD" id="cd00051">
    <property type="entry name" value="EFh"/>
    <property type="match status" value="1"/>
</dbReference>
<dbReference type="InterPro" id="IPR043141">
    <property type="entry name" value="Ribosomal_uL10-like_sf"/>
</dbReference>
<dbReference type="InterPro" id="IPR011992">
    <property type="entry name" value="EF-hand-dom_pair"/>
</dbReference>
<dbReference type="Gene3D" id="1.10.238.10">
    <property type="entry name" value="EF-hand"/>
    <property type="match status" value="1"/>
</dbReference>
<keyword evidence="8 11" id="KW-0697">Rotamase</keyword>
<dbReference type="Pfam" id="PF00254">
    <property type="entry name" value="FKBP_C"/>
    <property type="match status" value="1"/>
</dbReference>
<keyword evidence="16" id="KW-1185">Reference proteome</keyword>
<evidence type="ECO:0000256" key="12">
    <source>
        <dbReference type="SAM" id="MobiDB-lite"/>
    </source>
</evidence>
<evidence type="ECO:0000259" key="13">
    <source>
        <dbReference type="PROSITE" id="PS50059"/>
    </source>
</evidence>
<evidence type="ECO:0000256" key="4">
    <source>
        <dbReference type="ARBA" id="ARBA00022729"/>
    </source>
</evidence>
<feature type="region of interest" description="Disordered" evidence="12">
    <location>
        <begin position="375"/>
        <end position="427"/>
    </location>
</feature>
<keyword evidence="4" id="KW-0732">Signal</keyword>
<dbReference type="PANTHER" id="PTHR46222:SF3">
    <property type="entry name" value="PEPTIDYLPROLYL ISOMERASE"/>
    <property type="match status" value="1"/>
</dbReference>
<dbReference type="InterPro" id="IPR002048">
    <property type="entry name" value="EF_hand_dom"/>
</dbReference>
<evidence type="ECO:0000256" key="7">
    <source>
        <dbReference type="ARBA" id="ARBA00022837"/>
    </source>
</evidence>
<dbReference type="SUPFAM" id="SSF47473">
    <property type="entry name" value="EF-hand"/>
    <property type="match status" value="1"/>
</dbReference>
<evidence type="ECO:0000259" key="14">
    <source>
        <dbReference type="PROSITE" id="PS50222"/>
    </source>
</evidence>
<dbReference type="PANTHER" id="PTHR46222">
    <property type="entry name" value="PEPTIDYL-PROLYL CIS-TRANS ISOMERASE FKBP7/14"/>
    <property type="match status" value="1"/>
</dbReference>
<name>A0ABQ7SB17_9ACAR</name>
<dbReference type="PROSITE" id="PS50222">
    <property type="entry name" value="EF_HAND_2"/>
    <property type="match status" value="2"/>
</dbReference>
<dbReference type="PROSITE" id="PS50059">
    <property type="entry name" value="FKBP_PPIASE"/>
    <property type="match status" value="1"/>
</dbReference>
<dbReference type="Gene3D" id="3.30.70.1730">
    <property type="match status" value="1"/>
</dbReference>
<evidence type="ECO:0000256" key="1">
    <source>
        <dbReference type="ARBA" id="ARBA00000971"/>
    </source>
</evidence>
<evidence type="ECO:0000256" key="8">
    <source>
        <dbReference type="ARBA" id="ARBA00023110"/>
    </source>
</evidence>
<protein>
    <recommendedName>
        <fullName evidence="3 11">peptidylprolyl isomerase</fullName>
        <ecNumber evidence="3 11">5.2.1.8</ecNumber>
    </recommendedName>
</protein>
<evidence type="ECO:0000256" key="10">
    <source>
        <dbReference type="ARBA" id="ARBA00023235"/>
    </source>
</evidence>
<sequence>MAVSWHSPQALRLLSPMRTWISQTQVRFNARQEVSRYHEPYKNKKHLLAACQPYYDRDYRSPSEKCTLGKSQIQQVKIHPLEEIYAKELEQDLRDYDLHLLMHRNYVHIQSNRVYKNTIIKLGGKFQQNINNNILRLAFGAVGREEAFRFFYSYNALITGRSDDLAGYLKALKKMPQLPLLAGYVGPYLLNKDQLTLISESNNIEKSLAALSLTLTLQSMQMSRMLERHSQNITDTKVEIHYTFKPEVCERKAKVTDLLTLHYRGALQDGTEFDSSYARNDPFKFQLGIGQVIQGWDRGLLDICVGEKRQLVIPPELGYGDQAHNKIPAGSTLVFDVECLKIEDGEKPINVFKEIDTDGDDKLSRKEVSDFLKHQFAQANPGGDHASSDDPENAKMLEEIFSHEDKDRDGYITREEFSGPKHDHEEL</sequence>
<dbReference type="GO" id="GO:0016853">
    <property type="term" value="F:isomerase activity"/>
    <property type="evidence" value="ECO:0007669"/>
    <property type="project" value="UniProtKB-KW"/>
</dbReference>
<evidence type="ECO:0000313" key="15">
    <source>
        <dbReference type="EMBL" id="KAG9510591.1"/>
    </source>
</evidence>
<dbReference type="SUPFAM" id="SSF160369">
    <property type="entry name" value="Ribosomal protein L10-like"/>
    <property type="match status" value="1"/>
</dbReference>
<feature type="domain" description="EF-hand" evidence="14">
    <location>
        <begin position="392"/>
        <end position="427"/>
    </location>
</feature>
<evidence type="ECO:0000256" key="5">
    <source>
        <dbReference type="ARBA" id="ARBA00022737"/>
    </source>
</evidence>
<feature type="domain" description="EF-hand" evidence="14">
    <location>
        <begin position="343"/>
        <end position="378"/>
    </location>
</feature>
<accession>A0ABQ7SB17</accession>
<dbReference type="Gene3D" id="3.10.50.40">
    <property type="match status" value="1"/>
</dbReference>
<dbReference type="InterPro" id="IPR046357">
    <property type="entry name" value="PPIase_dom_sf"/>
</dbReference>
<dbReference type="InterPro" id="IPR018247">
    <property type="entry name" value="EF_Hand_1_Ca_BS"/>
</dbReference>
<gene>
    <name evidence="15" type="primary">FKBP14</name>
    <name evidence="15" type="ORF">GZH46_00861</name>
</gene>
<dbReference type="InterPro" id="IPR001179">
    <property type="entry name" value="PPIase_FKBP_dom"/>
</dbReference>
<keyword evidence="9" id="KW-0325">Glycoprotein</keyword>
<evidence type="ECO:0000256" key="11">
    <source>
        <dbReference type="PROSITE-ProRule" id="PRU00277"/>
    </source>
</evidence>
<dbReference type="Pfam" id="PF13499">
    <property type="entry name" value="EF-hand_7"/>
    <property type="match status" value="1"/>
</dbReference>
<feature type="domain" description="PPIase FKBP-type" evidence="13">
    <location>
        <begin position="256"/>
        <end position="343"/>
    </location>
</feature>
<evidence type="ECO:0000313" key="16">
    <source>
        <dbReference type="Proteomes" id="UP000825002"/>
    </source>
</evidence>
<dbReference type="InterPro" id="IPR052273">
    <property type="entry name" value="PPIase_FKBP"/>
</dbReference>
<organism evidence="15 16">
    <name type="scientific">Fragariocoptes setiger</name>
    <dbReference type="NCBI Taxonomy" id="1670756"/>
    <lineage>
        <taxon>Eukaryota</taxon>
        <taxon>Metazoa</taxon>
        <taxon>Ecdysozoa</taxon>
        <taxon>Arthropoda</taxon>
        <taxon>Chelicerata</taxon>
        <taxon>Arachnida</taxon>
        <taxon>Acari</taxon>
        <taxon>Acariformes</taxon>
        <taxon>Trombidiformes</taxon>
        <taxon>Prostigmata</taxon>
        <taxon>Eupodina</taxon>
        <taxon>Eriophyoidea</taxon>
        <taxon>Phytoptidae</taxon>
        <taxon>Fragariocoptes</taxon>
    </lineage>
</organism>
<dbReference type="EMBL" id="JAIFTH010000116">
    <property type="protein sequence ID" value="KAG9510591.1"/>
    <property type="molecule type" value="Genomic_DNA"/>
</dbReference>
<keyword evidence="6" id="KW-0256">Endoplasmic reticulum</keyword>
<dbReference type="PROSITE" id="PS00018">
    <property type="entry name" value="EF_HAND_1"/>
    <property type="match status" value="2"/>
</dbReference>
<reference evidence="15 16" key="1">
    <citation type="submission" date="2020-10" db="EMBL/GenBank/DDBJ databases">
        <authorList>
            <person name="Klimov P.B."/>
            <person name="Dyachkov S.M."/>
            <person name="Chetverikov P.E."/>
        </authorList>
    </citation>
    <scope>NUCLEOTIDE SEQUENCE [LARGE SCALE GENOMIC DNA]</scope>
    <source>
        <strain evidence="15">BMOC 18-1129-001#AD2665</strain>
        <tissue evidence="15">Entire mites</tissue>
    </source>
</reference>
<feature type="compositionally biased region" description="Basic and acidic residues" evidence="12">
    <location>
        <begin position="386"/>
        <end position="427"/>
    </location>
</feature>
<proteinExistence type="inferred from homology"/>
<comment type="caution">
    <text evidence="15">The sequence shown here is derived from an EMBL/GenBank/DDBJ whole genome shotgun (WGS) entry which is preliminary data.</text>
</comment>
<evidence type="ECO:0000256" key="9">
    <source>
        <dbReference type="ARBA" id="ARBA00023180"/>
    </source>
</evidence>
<evidence type="ECO:0000256" key="2">
    <source>
        <dbReference type="ARBA" id="ARBA00008889"/>
    </source>
</evidence>
<keyword evidence="10 11" id="KW-0413">Isomerase</keyword>
<comment type="catalytic activity">
    <reaction evidence="1 11">
        <text>[protein]-peptidylproline (omega=180) = [protein]-peptidylproline (omega=0)</text>
        <dbReference type="Rhea" id="RHEA:16237"/>
        <dbReference type="Rhea" id="RHEA-COMP:10747"/>
        <dbReference type="Rhea" id="RHEA-COMP:10748"/>
        <dbReference type="ChEBI" id="CHEBI:83833"/>
        <dbReference type="ChEBI" id="CHEBI:83834"/>
        <dbReference type="EC" id="5.2.1.8"/>
    </reaction>
</comment>